<dbReference type="Gene3D" id="1.10.10.10">
    <property type="entry name" value="Winged helix-like DNA-binding domain superfamily/Winged helix DNA-binding domain"/>
    <property type="match status" value="1"/>
</dbReference>
<evidence type="ECO:0000256" key="3">
    <source>
        <dbReference type="ARBA" id="ARBA00023125"/>
    </source>
</evidence>
<keyword evidence="4" id="KW-0804">Transcription</keyword>
<dbReference type="AlphaFoldDB" id="A0A7W9ESR3"/>
<keyword evidence="7" id="KW-1185">Reference proteome</keyword>
<sequence length="303" mass="33324">MNLRWITLFATIAEEGSFTRAATRLNIAQPWLSAQMRKLEYELGVQLLVRENVGVRVSEAGELLLPHARQIAESARLFREAARSLSQSRSQMVKLGCYVPIIDVSGLKTATLDFVQRYHNFELETEMNYPAALVKSLDEWSIDLALIPRELATGVVEMDFISFGSAGIYALAQSKKARKLDDLKGGTIGLPPKEWGGALHVGLRERFEKLGMVTSEVPEFDLRAIEHSVAGRGAMVAMALDERGLASLDRDISAIPVEGIELEHVLCRIKGRELGRAAERFWALCARSAEAGGTDAAAGERTT</sequence>
<gene>
    <name evidence="6" type="ORF">FHR21_002796</name>
</gene>
<dbReference type="PRINTS" id="PR00039">
    <property type="entry name" value="HTHLYSR"/>
</dbReference>
<proteinExistence type="inferred from homology"/>
<name>A0A7W9ESR3_9SPHN</name>
<dbReference type="InterPro" id="IPR000847">
    <property type="entry name" value="LysR_HTH_N"/>
</dbReference>
<feature type="domain" description="HTH lysR-type" evidence="5">
    <location>
        <begin position="1"/>
        <end position="58"/>
    </location>
</feature>
<comment type="caution">
    <text evidence="6">The sequence shown here is derived from an EMBL/GenBank/DDBJ whole genome shotgun (WGS) entry which is preliminary data.</text>
</comment>
<dbReference type="FunFam" id="1.10.10.10:FF:000001">
    <property type="entry name" value="LysR family transcriptional regulator"/>
    <property type="match status" value="1"/>
</dbReference>
<dbReference type="Pfam" id="PF00126">
    <property type="entry name" value="HTH_1"/>
    <property type="match status" value="1"/>
</dbReference>
<dbReference type="GO" id="GO:0032993">
    <property type="term" value="C:protein-DNA complex"/>
    <property type="evidence" value="ECO:0007669"/>
    <property type="project" value="TreeGrafter"/>
</dbReference>
<evidence type="ECO:0000313" key="6">
    <source>
        <dbReference type="EMBL" id="MBB5707430.1"/>
    </source>
</evidence>
<dbReference type="InterPro" id="IPR036388">
    <property type="entry name" value="WH-like_DNA-bd_sf"/>
</dbReference>
<keyword evidence="3 6" id="KW-0238">DNA-binding</keyword>
<dbReference type="RefSeq" id="WP_184099250.1">
    <property type="nucleotide sequence ID" value="NZ_JACIJH010000009.1"/>
</dbReference>
<evidence type="ECO:0000256" key="1">
    <source>
        <dbReference type="ARBA" id="ARBA00009437"/>
    </source>
</evidence>
<evidence type="ECO:0000313" key="7">
    <source>
        <dbReference type="Proteomes" id="UP000537161"/>
    </source>
</evidence>
<keyword evidence="2" id="KW-0805">Transcription regulation</keyword>
<dbReference type="EMBL" id="JACIJH010000009">
    <property type="protein sequence ID" value="MBB5707430.1"/>
    <property type="molecule type" value="Genomic_DNA"/>
</dbReference>
<evidence type="ECO:0000256" key="2">
    <source>
        <dbReference type="ARBA" id="ARBA00023015"/>
    </source>
</evidence>
<dbReference type="InterPro" id="IPR036390">
    <property type="entry name" value="WH_DNA-bd_sf"/>
</dbReference>
<dbReference type="GO" id="GO:0003677">
    <property type="term" value="F:DNA binding"/>
    <property type="evidence" value="ECO:0007669"/>
    <property type="project" value="UniProtKB-KW"/>
</dbReference>
<reference evidence="6 7" key="1">
    <citation type="submission" date="2020-08" db="EMBL/GenBank/DDBJ databases">
        <title>Genomic Encyclopedia of Type Strains, Phase IV (KMG-IV): sequencing the most valuable type-strain genomes for metagenomic binning, comparative biology and taxonomic classification.</title>
        <authorList>
            <person name="Goeker M."/>
        </authorList>
    </citation>
    <scope>NUCLEOTIDE SEQUENCE [LARGE SCALE GENOMIC DNA]</scope>
    <source>
        <strain evidence="6 7">DSM 27163</strain>
    </source>
</reference>
<dbReference type="PANTHER" id="PTHR30346">
    <property type="entry name" value="TRANSCRIPTIONAL DUAL REGULATOR HCAR-RELATED"/>
    <property type="match status" value="1"/>
</dbReference>
<dbReference type="Proteomes" id="UP000537161">
    <property type="component" value="Unassembled WGS sequence"/>
</dbReference>
<dbReference type="PANTHER" id="PTHR30346:SF0">
    <property type="entry name" value="HCA OPERON TRANSCRIPTIONAL ACTIVATOR HCAR"/>
    <property type="match status" value="1"/>
</dbReference>
<comment type="similarity">
    <text evidence="1">Belongs to the LysR transcriptional regulatory family.</text>
</comment>
<dbReference type="SUPFAM" id="SSF53850">
    <property type="entry name" value="Periplasmic binding protein-like II"/>
    <property type="match status" value="1"/>
</dbReference>
<protein>
    <submittedName>
        <fullName evidence="6">DNA-binding transcriptional LysR family regulator</fullName>
    </submittedName>
</protein>
<accession>A0A7W9ESR3</accession>
<dbReference type="SUPFAM" id="SSF46785">
    <property type="entry name" value="Winged helix' DNA-binding domain"/>
    <property type="match status" value="1"/>
</dbReference>
<evidence type="ECO:0000259" key="5">
    <source>
        <dbReference type="PROSITE" id="PS50931"/>
    </source>
</evidence>
<dbReference type="PROSITE" id="PS50931">
    <property type="entry name" value="HTH_LYSR"/>
    <property type="match status" value="1"/>
</dbReference>
<dbReference type="GO" id="GO:0003700">
    <property type="term" value="F:DNA-binding transcription factor activity"/>
    <property type="evidence" value="ECO:0007669"/>
    <property type="project" value="InterPro"/>
</dbReference>
<evidence type="ECO:0000256" key="4">
    <source>
        <dbReference type="ARBA" id="ARBA00023163"/>
    </source>
</evidence>
<organism evidence="6 7">
    <name type="scientific">Sphingopyxis panaciterrulae</name>
    <dbReference type="NCBI Taxonomy" id="462372"/>
    <lineage>
        <taxon>Bacteria</taxon>
        <taxon>Pseudomonadati</taxon>
        <taxon>Pseudomonadota</taxon>
        <taxon>Alphaproteobacteria</taxon>
        <taxon>Sphingomonadales</taxon>
        <taxon>Sphingomonadaceae</taxon>
        <taxon>Sphingopyxis</taxon>
    </lineage>
</organism>